<keyword evidence="8" id="KW-1185">Reference proteome</keyword>
<dbReference type="PROSITE" id="PS01095">
    <property type="entry name" value="GH18_1"/>
    <property type="match status" value="1"/>
</dbReference>
<dbReference type="InterPro" id="IPR053121">
    <property type="entry name" value="Spore_Coat_Assembly"/>
</dbReference>
<keyword evidence="3 4" id="KW-0326">Glycosidase</keyword>
<dbReference type="InterPro" id="IPR036861">
    <property type="entry name" value="Endochitinase-like_sf"/>
</dbReference>
<dbReference type="InterPro" id="IPR001002">
    <property type="entry name" value="Chitin-bd_1"/>
</dbReference>
<keyword evidence="2 4" id="KW-0378">Hydrolase</keyword>
<feature type="region of interest" description="Disordered" evidence="5">
    <location>
        <begin position="235"/>
        <end position="261"/>
    </location>
</feature>
<organism evidence="7 8">
    <name type="scientific">Thalassiosira oceanica</name>
    <name type="common">Marine diatom</name>
    <dbReference type="NCBI Taxonomy" id="159749"/>
    <lineage>
        <taxon>Eukaryota</taxon>
        <taxon>Sar</taxon>
        <taxon>Stramenopiles</taxon>
        <taxon>Ochrophyta</taxon>
        <taxon>Bacillariophyta</taxon>
        <taxon>Coscinodiscophyceae</taxon>
        <taxon>Thalassiosirophycidae</taxon>
        <taxon>Thalassiosirales</taxon>
        <taxon>Thalassiosiraceae</taxon>
        <taxon>Thalassiosira</taxon>
    </lineage>
</organism>
<feature type="compositionally biased region" description="Low complexity" evidence="5">
    <location>
        <begin position="666"/>
        <end position="757"/>
    </location>
</feature>
<evidence type="ECO:0000313" key="8">
    <source>
        <dbReference type="Proteomes" id="UP000266841"/>
    </source>
</evidence>
<dbReference type="GO" id="GO:0005975">
    <property type="term" value="P:carbohydrate metabolic process"/>
    <property type="evidence" value="ECO:0007669"/>
    <property type="project" value="InterPro"/>
</dbReference>
<dbReference type="SMART" id="SM00270">
    <property type="entry name" value="ChtBD1"/>
    <property type="match status" value="1"/>
</dbReference>
<sequence length="848" mass="90955">MTPLTLAASRPFSDSEVTAILRTHRRIMVGGGEMTPHPEPEPQSANIGGVEAQCGIIKDRNYDIPRNVAGQPLPRPVQQGCYKPGSVVEFETQLTAHHYGHIELKACAISQQGEVPTKSCFDANPLEFVEDVTSNAPKHPNPDYRGRAYLDPSLMNQKHKFKLPEGVEGELVLIQWYYVTANSCYVDGYADYPFPSVEWEASHGGKICQTLPPDGRGVPEQFWNCAEVSILASCDEGEDPPTTQPPAETSTTSTEVATTTAATTRIPTTRSDTNCAGLTTTCGPALCSKWGYCGSGDEYCGECCQHNCDMSGDPPPPTPPTASPPPPTPGFNYDANHGEDSRMIAYVGNWQTCPSDAQVDSYSHIVIAFAVSYTWSPGKNVCDTQCNVSTPPTCGNTVRQDLINKWRAAGKKVILSFGGAGMGGSWSSDQNNCWDYCFGKESAVTNQLVSIIDAQNLDGIDLDYEYCYDIAGKQSGRCSQRSGLYSDAAAQNFLDVMTASLRTKLDDLQSSNGYSRGRYEVTHAPMDSDLYPSSSAYFQILKGRRADLDFLMPQFYNGYTRPHIDGIANSGVGSQSAGAMFASLANDMFDAEPNKIVFGFCIQDCSGTGSNASAGQAVTVMSDLKTINNSDFECNGGAFFWVANHDSGGAWSDAVVAEVSQTAGCSSTAVTTTTSTSTSPAETTTSSTEPDTTSTTQAKTTTSSTEPETTTSSTEPDTTSTTQAKTTTSSTDPETTPMTTTQADTTTSSTTQMTTNSPTELVIDQQPRCGTSFVVRLHKGFTQTQPSPMSGSGAVSLKFTREHSAVRHVLGTIRVKFLVKRAIQSTPTGVVVSTRKSEVPIAALWQPQ</sequence>
<dbReference type="PROSITE" id="PS51910">
    <property type="entry name" value="GH18_2"/>
    <property type="match status" value="1"/>
</dbReference>
<dbReference type="PANTHER" id="PTHR35365">
    <property type="entry name" value="LP04239P"/>
    <property type="match status" value="1"/>
</dbReference>
<keyword evidence="1" id="KW-0147">Chitin-binding</keyword>
<feature type="compositionally biased region" description="Pro residues" evidence="5">
    <location>
        <begin position="314"/>
        <end position="329"/>
    </location>
</feature>
<comment type="caution">
    <text evidence="7">The sequence shown here is derived from an EMBL/GenBank/DDBJ whole genome shotgun (WGS) entry which is preliminary data.</text>
</comment>
<dbReference type="Gene3D" id="3.20.20.80">
    <property type="entry name" value="Glycosidases"/>
    <property type="match status" value="1"/>
</dbReference>
<proteinExistence type="predicted"/>
<dbReference type="EMBL" id="AGNL01040468">
    <property type="protein sequence ID" value="EJK52082.1"/>
    <property type="molecule type" value="Genomic_DNA"/>
</dbReference>
<evidence type="ECO:0000256" key="2">
    <source>
        <dbReference type="ARBA" id="ARBA00022801"/>
    </source>
</evidence>
<name>K0RZN0_THAOC</name>
<evidence type="ECO:0000256" key="1">
    <source>
        <dbReference type="ARBA" id="ARBA00022669"/>
    </source>
</evidence>
<feature type="region of interest" description="Disordered" evidence="5">
    <location>
        <begin position="665"/>
        <end position="757"/>
    </location>
</feature>
<dbReference type="SUPFAM" id="SSF51445">
    <property type="entry name" value="(Trans)glycosidases"/>
    <property type="match status" value="1"/>
</dbReference>
<feature type="domain" description="GH18" evidence="6">
    <location>
        <begin position="341"/>
        <end position="662"/>
    </location>
</feature>
<dbReference type="AlphaFoldDB" id="K0RZN0"/>
<feature type="compositionally biased region" description="Low complexity" evidence="5">
    <location>
        <begin position="245"/>
        <end position="261"/>
    </location>
</feature>
<evidence type="ECO:0000256" key="5">
    <source>
        <dbReference type="SAM" id="MobiDB-lite"/>
    </source>
</evidence>
<evidence type="ECO:0000256" key="4">
    <source>
        <dbReference type="RuleBase" id="RU000489"/>
    </source>
</evidence>
<dbReference type="GO" id="GO:0008061">
    <property type="term" value="F:chitin binding"/>
    <property type="evidence" value="ECO:0007669"/>
    <property type="project" value="UniProtKB-KW"/>
</dbReference>
<dbReference type="PANTHER" id="PTHR35365:SF18">
    <property type="entry name" value="MUCIN-19-LIKE-RELATED"/>
    <property type="match status" value="1"/>
</dbReference>
<gene>
    <name evidence="7" type="ORF">THAOC_28684</name>
</gene>
<dbReference type="eggNOG" id="ENOG502RZQ1">
    <property type="taxonomic scope" value="Eukaryota"/>
</dbReference>
<feature type="region of interest" description="Disordered" evidence="5">
    <location>
        <begin position="314"/>
        <end position="336"/>
    </location>
</feature>
<dbReference type="InterPro" id="IPR017853">
    <property type="entry name" value="GH"/>
</dbReference>
<dbReference type="CDD" id="cd00035">
    <property type="entry name" value="ChtBD1"/>
    <property type="match status" value="1"/>
</dbReference>
<evidence type="ECO:0000313" key="7">
    <source>
        <dbReference type="EMBL" id="EJK52082.1"/>
    </source>
</evidence>
<feature type="non-terminal residue" evidence="7">
    <location>
        <position position="848"/>
    </location>
</feature>
<accession>K0RZN0</accession>
<evidence type="ECO:0000259" key="6">
    <source>
        <dbReference type="PROSITE" id="PS51910"/>
    </source>
</evidence>
<evidence type="ECO:0000256" key="3">
    <source>
        <dbReference type="ARBA" id="ARBA00023295"/>
    </source>
</evidence>
<dbReference type="Pfam" id="PF00704">
    <property type="entry name" value="Glyco_hydro_18"/>
    <property type="match status" value="1"/>
</dbReference>
<dbReference type="GO" id="GO:0004553">
    <property type="term" value="F:hydrolase activity, hydrolyzing O-glycosyl compounds"/>
    <property type="evidence" value="ECO:0007669"/>
    <property type="project" value="InterPro"/>
</dbReference>
<dbReference type="InterPro" id="IPR001223">
    <property type="entry name" value="Glyco_hydro18_cat"/>
</dbReference>
<dbReference type="SUPFAM" id="SSF57016">
    <property type="entry name" value="Plant lectins/antimicrobial peptides"/>
    <property type="match status" value="1"/>
</dbReference>
<dbReference type="OrthoDB" id="43722at2759"/>
<dbReference type="InterPro" id="IPR001579">
    <property type="entry name" value="Glyco_hydro_18_chit_AS"/>
</dbReference>
<reference evidence="7 8" key="1">
    <citation type="journal article" date="2012" name="Genome Biol.">
        <title>Genome and low-iron response of an oceanic diatom adapted to chronic iron limitation.</title>
        <authorList>
            <person name="Lommer M."/>
            <person name="Specht M."/>
            <person name="Roy A.S."/>
            <person name="Kraemer L."/>
            <person name="Andreson R."/>
            <person name="Gutowska M.A."/>
            <person name="Wolf J."/>
            <person name="Bergner S.V."/>
            <person name="Schilhabel M.B."/>
            <person name="Klostermeier U.C."/>
            <person name="Beiko R.G."/>
            <person name="Rosenstiel P."/>
            <person name="Hippler M."/>
            <person name="Laroche J."/>
        </authorList>
    </citation>
    <scope>NUCLEOTIDE SEQUENCE [LARGE SCALE GENOMIC DNA]</scope>
    <source>
        <strain evidence="7 8">CCMP1005</strain>
    </source>
</reference>
<protein>
    <recommendedName>
        <fullName evidence="6">GH18 domain-containing protein</fullName>
    </recommendedName>
</protein>
<dbReference type="Proteomes" id="UP000266841">
    <property type="component" value="Unassembled WGS sequence"/>
</dbReference>